<dbReference type="Gene3D" id="3.40.109.10">
    <property type="entry name" value="NADH Oxidase"/>
    <property type="match status" value="1"/>
</dbReference>
<reference evidence="1" key="2">
    <citation type="submission" date="2020-09" db="EMBL/GenBank/DDBJ databases">
        <authorList>
            <person name="Sun Q."/>
            <person name="Ohkuma M."/>
        </authorList>
    </citation>
    <scope>NUCLEOTIDE SEQUENCE</scope>
    <source>
        <strain evidence="1">JCM 4637</strain>
    </source>
</reference>
<dbReference type="RefSeq" id="WP_189823803.1">
    <property type="nucleotide sequence ID" value="NZ_BMVC01000004.1"/>
</dbReference>
<evidence type="ECO:0000313" key="2">
    <source>
        <dbReference type="Proteomes" id="UP000638353"/>
    </source>
</evidence>
<reference evidence="1" key="1">
    <citation type="journal article" date="2014" name="Int. J. Syst. Evol. Microbiol.">
        <title>Complete genome sequence of Corynebacterium casei LMG S-19264T (=DSM 44701T), isolated from a smear-ripened cheese.</title>
        <authorList>
            <consortium name="US DOE Joint Genome Institute (JGI-PGF)"/>
            <person name="Walter F."/>
            <person name="Albersmeier A."/>
            <person name="Kalinowski J."/>
            <person name="Ruckert C."/>
        </authorList>
    </citation>
    <scope>NUCLEOTIDE SEQUENCE</scope>
    <source>
        <strain evidence="1">JCM 4637</strain>
    </source>
</reference>
<evidence type="ECO:0000313" key="1">
    <source>
        <dbReference type="EMBL" id="GHC91743.1"/>
    </source>
</evidence>
<dbReference type="EMBL" id="BMVC01000004">
    <property type="protein sequence ID" value="GHC91743.1"/>
    <property type="molecule type" value="Genomic_DNA"/>
</dbReference>
<dbReference type="PANTHER" id="PTHR23026:SF123">
    <property type="entry name" value="NAD(P)H NITROREDUCTASE RV3131-RELATED"/>
    <property type="match status" value="1"/>
</dbReference>
<sequence length="334" mass="36496">MNGTCARPGHAANYLVRAAVTAPSLHNTQPWRFASRGDDEITLYADSARRLPLADPDGREMVISCGAALFNLRLAMRHLGFLPVVRPYPQPGVPALLARIRWGPYARATDEEELMYRAMAQRHTHRGLFQATPLPLQLIDGLGRNARREGGELFMPRGSAERLWLGTLVQEAETCQRDDPRHAAELARWAAAPGTRRLDGVPVEARAFPPDCAPYAGRDFTGSAPSDGRSGIRATTWPDSAGLVAVLTTPRDTRQDWLRAGQSLQSVLLFAAAHKVSAAFHTQPLELPAYRDSIRRSMVPGQYPQVIMRLGHTVHAVGAARRPVADVLSVADAA</sequence>
<dbReference type="AlphaFoldDB" id="A0A919C9X8"/>
<dbReference type="NCBIfam" id="NF047509">
    <property type="entry name" value="Rv3131_FMN_oxido"/>
    <property type="match status" value="1"/>
</dbReference>
<dbReference type="PANTHER" id="PTHR23026">
    <property type="entry name" value="NADPH NITROREDUCTASE"/>
    <property type="match status" value="1"/>
</dbReference>
<gene>
    <name evidence="1" type="ORF">GCM10010334_27070</name>
</gene>
<dbReference type="Proteomes" id="UP000638353">
    <property type="component" value="Unassembled WGS sequence"/>
</dbReference>
<dbReference type="SUPFAM" id="SSF55469">
    <property type="entry name" value="FMN-dependent nitroreductase-like"/>
    <property type="match status" value="1"/>
</dbReference>
<name>A0A919C9X8_9ACTN</name>
<accession>A0A919C9X8</accession>
<comment type="caution">
    <text evidence="1">The sequence shown here is derived from an EMBL/GenBank/DDBJ whole genome shotgun (WGS) entry which is preliminary data.</text>
</comment>
<dbReference type="InterPro" id="IPR050627">
    <property type="entry name" value="Nitroreductase/BluB"/>
</dbReference>
<dbReference type="InterPro" id="IPR000415">
    <property type="entry name" value="Nitroreductase-like"/>
</dbReference>
<dbReference type="GO" id="GO:0016491">
    <property type="term" value="F:oxidoreductase activity"/>
    <property type="evidence" value="ECO:0007669"/>
    <property type="project" value="InterPro"/>
</dbReference>
<protein>
    <submittedName>
        <fullName evidence="1">Nitroreductase</fullName>
    </submittedName>
</protein>
<organism evidence="1 2">
    <name type="scientific">Streptomyces finlayi</name>
    <dbReference type="NCBI Taxonomy" id="67296"/>
    <lineage>
        <taxon>Bacteria</taxon>
        <taxon>Bacillati</taxon>
        <taxon>Actinomycetota</taxon>
        <taxon>Actinomycetes</taxon>
        <taxon>Kitasatosporales</taxon>
        <taxon>Streptomycetaceae</taxon>
        <taxon>Streptomyces</taxon>
    </lineage>
</organism>
<proteinExistence type="predicted"/>